<dbReference type="AlphaFoldDB" id="A0AAV7JAW9"/>
<keyword evidence="2" id="KW-0723">Serine/threonine-protein kinase</keyword>
<keyword evidence="6 9" id="KW-0067">ATP-binding</keyword>
<dbReference type="InterPro" id="IPR017441">
    <property type="entry name" value="Protein_kinase_ATP_BS"/>
</dbReference>
<dbReference type="EMBL" id="JAKMXF010000365">
    <property type="protein sequence ID" value="KAI6645833.1"/>
    <property type="molecule type" value="Genomic_DNA"/>
</dbReference>
<evidence type="ECO:0000256" key="7">
    <source>
        <dbReference type="ARBA" id="ARBA00047811"/>
    </source>
</evidence>
<reference evidence="11 12" key="1">
    <citation type="journal article" date="2023" name="BMC Biol.">
        <title>The compact genome of the sponge Oopsacas minuta (Hexactinellida) is lacking key metazoan core genes.</title>
        <authorList>
            <person name="Santini S."/>
            <person name="Schenkelaars Q."/>
            <person name="Jourda C."/>
            <person name="Duchesne M."/>
            <person name="Belahbib H."/>
            <person name="Rocher C."/>
            <person name="Selva M."/>
            <person name="Riesgo A."/>
            <person name="Vervoort M."/>
            <person name="Leys S.P."/>
            <person name="Kodjabachian L."/>
            <person name="Le Bivic A."/>
            <person name="Borchiellini C."/>
            <person name="Claverie J.M."/>
            <person name="Renard E."/>
        </authorList>
    </citation>
    <scope>NUCLEOTIDE SEQUENCE [LARGE SCALE GENOMIC DNA]</scope>
    <source>
        <strain evidence="11">SPO-2</strain>
    </source>
</reference>
<evidence type="ECO:0000256" key="2">
    <source>
        <dbReference type="ARBA" id="ARBA00022527"/>
    </source>
</evidence>
<accession>A0AAV7JAW9</accession>
<evidence type="ECO:0000259" key="10">
    <source>
        <dbReference type="PROSITE" id="PS50011"/>
    </source>
</evidence>
<keyword evidence="3" id="KW-0808">Transferase</keyword>
<feature type="domain" description="Protein kinase" evidence="10">
    <location>
        <begin position="4"/>
        <end position="287"/>
    </location>
</feature>
<dbReference type="InterPro" id="IPR000719">
    <property type="entry name" value="Prot_kinase_dom"/>
</dbReference>
<dbReference type="PANTHER" id="PTHR24055">
    <property type="entry name" value="MITOGEN-ACTIVATED PROTEIN KINASE"/>
    <property type="match status" value="1"/>
</dbReference>
<evidence type="ECO:0000256" key="3">
    <source>
        <dbReference type="ARBA" id="ARBA00022679"/>
    </source>
</evidence>
<evidence type="ECO:0000256" key="8">
    <source>
        <dbReference type="ARBA" id="ARBA00048367"/>
    </source>
</evidence>
<organism evidence="11 12">
    <name type="scientific">Oopsacas minuta</name>
    <dbReference type="NCBI Taxonomy" id="111878"/>
    <lineage>
        <taxon>Eukaryota</taxon>
        <taxon>Metazoa</taxon>
        <taxon>Porifera</taxon>
        <taxon>Hexactinellida</taxon>
        <taxon>Hexasterophora</taxon>
        <taxon>Lyssacinosida</taxon>
        <taxon>Leucopsacidae</taxon>
        <taxon>Oopsacas</taxon>
    </lineage>
</organism>
<feature type="binding site" evidence="9">
    <location>
        <position position="34"/>
    </location>
    <ligand>
        <name>ATP</name>
        <dbReference type="ChEBI" id="CHEBI:30616"/>
    </ligand>
</feature>
<keyword evidence="5 11" id="KW-0418">Kinase</keyword>
<evidence type="ECO:0000256" key="6">
    <source>
        <dbReference type="ARBA" id="ARBA00022840"/>
    </source>
</evidence>
<evidence type="ECO:0000313" key="12">
    <source>
        <dbReference type="Proteomes" id="UP001165289"/>
    </source>
</evidence>
<evidence type="ECO:0000256" key="9">
    <source>
        <dbReference type="PROSITE-ProRule" id="PRU10141"/>
    </source>
</evidence>
<keyword evidence="4 9" id="KW-0547">Nucleotide-binding</keyword>
<evidence type="ECO:0000256" key="5">
    <source>
        <dbReference type="ARBA" id="ARBA00022777"/>
    </source>
</evidence>
<dbReference type="GO" id="GO:0004693">
    <property type="term" value="F:cyclin-dependent protein serine/threonine kinase activity"/>
    <property type="evidence" value="ECO:0007669"/>
    <property type="project" value="UniProtKB-EC"/>
</dbReference>
<comment type="caution">
    <text evidence="11">The sequence shown here is derived from an EMBL/GenBank/DDBJ whole genome shotgun (WGS) entry which is preliminary data.</text>
</comment>
<dbReference type="EC" id="2.7.11.22" evidence="1"/>
<dbReference type="PROSITE" id="PS50011">
    <property type="entry name" value="PROTEIN_KINASE_DOM"/>
    <property type="match status" value="1"/>
</dbReference>
<evidence type="ECO:0000313" key="11">
    <source>
        <dbReference type="EMBL" id="KAI6645833.1"/>
    </source>
</evidence>
<protein>
    <recommendedName>
        <fullName evidence="1">cyclin-dependent kinase</fullName>
        <ecNumber evidence="1">2.7.11.22</ecNumber>
    </recommendedName>
</protein>
<evidence type="ECO:0000256" key="1">
    <source>
        <dbReference type="ARBA" id="ARBA00012425"/>
    </source>
</evidence>
<dbReference type="PROSITE" id="PS00107">
    <property type="entry name" value="PROTEIN_KINASE_ATP"/>
    <property type="match status" value="1"/>
</dbReference>
<dbReference type="GO" id="GO:0005524">
    <property type="term" value="F:ATP binding"/>
    <property type="evidence" value="ECO:0007669"/>
    <property type="project" value="UniProtKB-UniRule"/>
</dbReference>
<dbReference type="CDD" id="cd07833">
    <property type="entry name" value="STKc_CDKL"/>
    <property type="match status" value="1"/>
</dbReference>
<keyword evidence="12" id="KW-1185">Reference proteome</keyword>
<dbReference type="FunFam" id="3.30.200.20:FF:000049">
    <property type="entry name" value="cyclin-dependent kinase-like 1 isoform X1"/>
    <property type="match status" value="1"/>
</dbReference>
<dbReference type="InterPro" id="IPR008271">
    <property type="entry name" value="Ser/Thr_kinase_AS"/>
</dbReference>
<dbReference type="InterPro" id="IPR011009">
    <property type="entry name" value="Kinase-like_dom_sf"/>
</dbReference>
<sequence>MHRYETLGVLGEGAYGIVMKCRHKETKQLVAVKKFMEPEEDPSVKKIALREVKMLKLLRHENLIALLEVFKKKKHYYLVFEYVDHTVLDELEESPNGLAEYNGKGIIWQVIQGIRFCHLNGVVHRDVKPENVLISEGGVVKLCDFGFARRMAAPGEAYTDYVATRWYRAPELLVGDNMYNESVDVWSIGCVLVELLTGEPLFPGDSDIDQIYHITKCLGNLITYHRELFNTNALFRGLKMPTIRRVSSIERRFPKLSLTAVEFIKTCLNLDPRHRAGSDYILNHNYFNLDNFKEKFIPHLASQSRLEYKTNFLLQRLGITVYGSGFRQFPPSPIPEVVTPQVSTSPPRTDNIRSVTKRKSYRGNTHHPIDVPQSEDINPIEQVLRELQKQSFMNQDLGMDHSLSQELSQRISKELTRCDSPLQIPNKTKHSHGYFEKEFRNNITCSPIRRLTPELDDIRNSPKRVTGVKKNSKSSFEHCIELPIPPQQVNLSKRKQSNTNTINGNKSGASFLPNLIPKEKQHSKTYIRALPNPETVLATRKWSERLQASLTKLSDPAKLQPGIPQLTAIDVSYIPHNDSDESFIV</sequence>
<proteinExistence type="predicted"/>
<dbReference type="Pfam" id="PF00069">
    <property type="entry name" value="Pkinase"/>
    <property type="match status" value="1"/>
</dbReference>
<dbReference type="Proteomes" id="UP001165289">
    <property type="component" value="Unassembled WGS sequence"/>
</dbReference>
<dbReference type="SMART" id="SM00220">
    <property type="entry name" value="S_TKc"/>
    <property type="match status" value="1"/>
</dbReference>
<dbReference type="SUPFAM" id="SSF56112">
    <property type="entry name" value="Protein kinase-like (PK-like)"/>
    <property type="match status" value="1"/>
</dbReference>
<dbReference type="FunFam" id="1.10.510.10:FF:000624">
    <property type="entry name" value="Mitogen-activated protein kinase"/>
    <property type="match status" value="1"/>
</dbReference>
<evidence type="ECO:0000256" key="4">
    <source>
        <dbReference type="ARBA" id="ARBA00022741"/>
    </source>
</evidence>
<dbReference type="Gene3D" id="1.10.510.10">
    <property type="entry name" value="Transferase(Phosphotransferase) domain 1"/>
    <property type="match status" value="1"/>
</dbReference>
<dbReference type="InterPro" id="IPR050117">
    <property type="entry name" value="MAPK"/>
</dbReference>
<dbReference type="Gene3D" id="3.30.200.20">
    <property type="entry name" value="Phosphorylase Kinase, domain 1"/>
    <property type="match status" value="1"/>
</dbReference>
<comment type="catalytic activity">
    <reaction evidence="8">
        <text>L-seryl-[protein] + ATP = O-phospho-L-seryl-[protein] + ADP + H(+)</text>
        <dbReference type="Rhea" id="RHEA:17989"/>
        <dbReference type="Rhea" id="RHEA-COMP:9863"/>
        <dbReference type="Rhea" id="RHEA-COMP:11604"/>
        <dbReference type="ChEBI" id="CHEBI:15378"/>
        <dbReference type="ChEBI" id="CHEBI:29999"/>
        <dbReference type="ChEBI" id="CHEBI:30616"/>
        <dbReference type="ChEBI" id="CHEBI:83421"/>
        <dbReference type="ChEBI" id="CHEBI:456216"/>
        <dbReference type="EC" id="2.7.11.22"/>
    </reaction>
</comment>
<gene>
    <name evidence="11" type="ORF">LOD99_13092</name>
</gene>
<comment type="catalytic activity">
    <reaction evidence="7">
        <text>L-threonyl-[protein] + ATP = O-phospho-L-threonyl-[protein] + ADP + H(+)</text>
        <dbReference type="Rhea" id="RHEA:46608"/>
        <dbReference type="Rhea" id="RHEA-COMP:11060"/>
        <dbReference type="Rhea" id="RHEA-COMP:11605"/>
        <dbReference type="ChEBI" id="CHEBI:15378"/>
        <dbReference type="ChEBI" id="CHEBI:30013"/>
        <dbReference type="ChEBI" id="CHEBI:30616"/>
        <dbReference type="ChEBI" id="CHEBI:61977"/>
        <dbReference type="ChEBI" id="CHEBI:456216"/>
        <dbReference type="EC" id="2.7.11.22"/>
    </reaction>
</comment>
<dbReference type="PROSITE" id="PS00108">
    <property type="entry name" value="PROTEIN_KINASE_ST"/>
    <property type="match status" value="1"/>
</dbReference>
<name>A0AAV7JAW9_9METZ</name>